<sequence length="325" mass="38388">MLKYLLILLIPIVLISNDDRPPIKYDFMKLKQTHRFIEKMVSKYHFKKSYMVAMMRDAKLDRDTLDRYTGRYKAGTTVGTWERFKDHVLDNYTLTKAKKFKSKYRKILSRASREYRVPSEYIVGFIAVESKLGENTGDYRVLDSLSTLAFHHNRMQKFFYGELVNFFLMCREQRYDPRKVEGSFAGALGCVQQMPSVYRRYGMDYNRDGKKDPWDIEDCIGVIARFMHQKGWRYGSQVAIEARYNGRRFTTLRTGYKRVYSLATLKKYGVTPTSRFYESKASLIKLRNNTHDELWLGAKNFKILTKYNPSSNYGMAIHKIAEYVK</sequence>
<dbReference type="GO" id="GO:0016798">
    <property type="term" value="F:hydrolase activity, acting on glycosyl bonds"/>
    <property type="evidence" value="ECO:0007669"/>
    <property type="project" value="UniProtKB-KW"/>
</dbReference>
<dbReference type="Gene3D" id="1.10.530.10">
    <property type="match status" value="1"/>
</dbReference>
<name>A0A1W1BD85_9ZZZZ</name>
<evidence type="ECO:0000313" key="2">
    <source>
        <dbReference type="EMBL" id="SFV51457.1"/>
    </source>
</evidence>
<protein>
    <submittedName>
        <fullName evidence="2">Membrane-bound lytic murein transglycosylase B</fullName>
        <ecNumber evidence="2">3.2.1.-</ecNumber>
    </submittedName>
</protein>
<dbReference type="PANTHER" id="PTHR30163">
    <property type="entry name" value="MEMBRANE-BOUND LYTIC MUREIN TRANSGLYCOSYLASE B"/>
    <property type="match status" value="1"/>
</dbReference>
<keyword evidence="2" id="KW-0326">Glycosidase</keyword>
<organism evidence="2">
    <name type="scientific">hydrothermal vent metagenome</name>
    <dbReference type="NCBI Taxonomy" id="652676"/>
    <lineage>
        <taxon>unclassified sequences</taxon>
        <taxon>metagenomes</taxon>
        <taxon>ecological metagenomes</taxon>
    </lineage>
</organism>
<keyword evidence="2" id="KW-0378">Hydrolase</keyword>
<gene>
    <name evidence="2" type="ORF">MNB_SV-6-767</name>
</gene>
<dbReference type="InterPro" id="IPR031304">
    <property type="entry name" value="SLT_2"/>
</dbReference>
<dbReference type="AlphaFoldDB" id="A0A1W1BD85"/>
<evidence type="ECO:0000259" key="1">
    <source>
        <dbReference type="Pfam" id="PF13406"/>
    </source>
</evidence>
<dbReference type="InterPro" id="IPR023346">
    <property type="entry name" value="Lysozyme-like_dom_sf"/>
</dbReference>
<dbReference type="Pfam" id="PF13406">
    <property type="entry name" value="SLT_2"/>
    <property type="match status" value="1"/>
</dbReference>
<dbReference type="InterPro" id="IPR043426">
    <property type="entry name" value="MltB-like"/>
</dbReference>
<dbReference type="SUPFAM" id="SSF53955">
    <property type="entry name" value="Lysozyme-like"/>
    <property type="match status" value="1"/>
</dbReference>
<dbReference type="CDD" id="cd13399">
    <property type="entry name" value="Slt35-like"/>
    <property type="match status" value="1"/>
</dbReference>
<reference evidence="2" key="1">
    <citation type="submission" date="2016-10" db="EMBL/GenBank/DDBJ databases">
        <authorList>
            <person name="de Groot N.N."/>
        </authorList>
    </citation>
    <scope>NUCLEOTIDE SEQUENCE</scope>
</reference>
<dbReference type="PANTHER" id="PTHR30163:SF9">
    <property type="entry name" value="MEMBRANE-BOUND LYTIC MUREIN TRANSGLYCOSYLASE B"/>
    <property type="match status" value="1"/>
</dbReference>
<dbReference type="EC" id="3.2.1.-" evidence="2"/>
<feature type="domain" description="Transglycosylase SLT" evidence="1">
    <location>
        <begin position="34"/>
        <end position="322"/>
    </location>
</feature>
<dbReference type="GO" id="GO:0008933">
    <property type="term" value="F:peptidoglycan lytic transglycosylase activity"/>
    <property type="evidence" value="ECO:0007669"/>
    <property type="project" value="TreeGrafter"/>
</dbReference>
<accession>A0A1W1BD85</accession>
<proteinExistence type="predicted"/>
<dbReference type="Gene3D" id="1.10.8.350">
    <property type="entry name" value="Bacterial muramidase"/>
    <property type="match status" value="1"/>
</dbReference>
<dbReference type="GO" id="GO:0009253">
    <property type="term" value="P:peptidoglycan catabolic process"/>
    <property type="evidence" value="ECO:0007669"/>
    <property type="project" value="TreeGrafter"/>
</dbReference>
<dbReference type="EMBL" id="FPHC01000023">
    <property type="protein sequence ID" value="SFV51457.1"/>
    <property type="molecule type" value="Genomic_DNA"/>
</dbReference>